<protein>
    <submittedName>
        <fullName evidence="2">Uncharacterized protein</fullName>
    </submittedName>
</protein>
<sequence>MHKSKYSLSSEGVDRLMDNLTKIAAEAADEAYIGLQETEVTTAFVKSVTQVKNLNDIINRNEELSRQFQGWLNMYGFTSMYDMYIYAQSCDLFPDQVYKSKDYSKLVPVKRKIIRNGKETEVTVYEDPNKDNKESNDSADSREESSVGQVKHARELRGRVKDRKTDASPETIADLKKEVADFPDASKFQGDSEYYLELRGEGGTLEGIVGYSDDGEYFHMDFYISSGRVSGVATRGLGELLSLALTNQKGVKVEDQPEARPVLSKFGLEKDGSVWLVSNKDLQLYFGKSDKNHG</sequence>
<organism evidence="2 3">
    <name type="scientific">Bacillus phage vB_BsuM-Goe3</name>
    <dbReference type="NCBI Taxonomy" id="1933063"/>
    <lineage>
        <taxon>Viruses</taxon>
        <taxon>Duplodnaviria</taxon>
        <taxon>Heunggongvirae</taxon>
        <taxon>Uroviricota</taxon>
        <taxon>Caudoviricetes</taxon>
        <taxon>Herelleviridae</taxon>
        <taxon>Bastillevirinae</taxon>
        <taxon>Grisebachstrassevirus</taxon>
        <taxon>Grisebachstrassevirus goe3</taxon>
    </lineage>
</organism>
<accession>A0A217ER10</accession>
<feature type="compositionally biased region" description="Basic and acidic residues" evidence="1">
    <location>
        <begin position="152"/>
        <end position="169"/>
    </location>
</feature>
<keyword evidence="3" id="KW-1185">Reference proteome</keyword>
<gene>
    <name evidence="2" type="ORF">Goe3_c04500</name>
</gene>
<proteinExistence type="predicted"/>
<name>A0A217ER10_BPGO3</name>
<evidence type="ECO:0000256" key="1">
    <source>
        <dbReference type="SAM" id="MobiDB-lite"/>
    </source>
</evidence>
<evidence type="ECO:0000313" key="3">
    <source>
        <dbReference type="Proteomes" id="UP000221795"/>
    </source>
</evidence>
<dbReference type="EMBL" id="KY368640">
    <property type="protein sequence ID" value="APZ82511.1"/>
    <property type="molecule type" value="Genomic_DNA"/>
</dbReference>
<evidence type="ECO:0000313" key="2">
    <source>
        <dbReference type="EMBL" id="APZ82511.1"/>
    </source>
</evidence>
<organismHost>
    <name type="scientific">Bacillus subtilis</name>
    <dbReference type="NCBI Taxonomy" id="1423"/>
</organismHost>
<feature type="compositionally biased region" description="Basic and acidic residues" evidence="1">
    <location>
        <begin position="122"/>
        <end position="145"/>
    </location>
</feature>
<dbReference type="Proteomes" id="UP000221795">
    <property type="component" value="Segment"/>
</dbReference>
<feature type="region of interest" description="Disordered" evidence="1">
    <location>
        <begin position="122"/>
        <end position="169"/>
    </location>
</feature>
<reference evidence="2" key="1">
    <citation type="journal article" date="2017" name="Viruses">
        <title>Characterization of Bacillus subtilis Viruses vB_BsuM-Goe2 and vB_BsuM-Goe3.</title>
        <authorList>
            <person name="Willms I.M."/>
            <person name="Hoppert M."/>
            <person name="Hertel R."/>
        </authorList>
    </citation>
    <scope>NUCLEOTIDE SEQUENCE [LARGE SCALE GENOMIC DNA]</scope>
</reference>